<protein>
    <submittedName>
        <fullName evidence="5">Uncharacterized protein</fullName>
    </submittedName>
</protein>
<proteinExistence type="predicted"/>
<sequence length="365" mass="41250">MFTSTGRYTRKLIENLERLDTEHRYTIVLPRAQVDEWEPTSPRFSTVGTDTPYFSLREQTGFARELRRLRPDLVHFAMPQQPLYVGAPRVTTFHDMTLLKIRNHKKHRVVSALKRVVGAAAFAVFAHRSRANLVVSRYSGRDLISYTRAAARTVTVTYPAADPITDPPQSVGTPFRRFVLYVGTQVPYKNLRRLIDAVLRLRADDDTIGLIVAGRIDADGARLIETLDEGAREGVQFTGFVSDAQLRWLYEHAAVYAFPSLYEGFGLPGLEAMRHGCPVVSSDATCLPEVYGDAAEYFDPRQVPDLHAALSRVLSDQGLADRLRERGRRRAEMYSWRWMALRTLDAYRDALQTGRDGCRSAEGPS</sequence>
<dbReference type="Pfam" id="PF13439">
    <property type="entry name" value="Glyco_transf_4"/>
    <property type="match status" value="1"/>
</dbReference>
<evidence type="ECO:0000313" key="6">
    <source>
        <dbReference type="Proteomes" id="UP000075025"/>
    </source>
</evidence>
<dbReference type="InterPro" id="IPR001296">
    <property type="entry name" value="Glyco_trans_1"/>
</dbReference>
<dbReference type="GO" id="GO:0009103">
    <property type="term" value="P:lipopolysaccharide biosynthetic process"/>
    <property type="evidence" value="ECO:0007669"/>
    <property type="project" value="TreeGrafter"/>
</dbReference>
<dbReference type="AlphaFoldDB" id="A0A147EUY3"/>
<name>A0A147EUY3_MICTE</name>
<dbReference type="CDD" id="cd03809">
    <property type="entry name" value="GT4_MtfB-like"/>
    <property type="match status" value="1"/>
</dbReference>
<dbReference type="PANTHER" id="PTHR46401">
    <property type="entry name" value="GLYCOSYLTRANSFERASE WBBK-RELATED"/>
    <property type="match status" value="1"/>
</dbReference>
<evidence type="ECO:0000313" key="5">
    <source>
        <dbReference type="EMBL" id="KTR92977.1"/>
    </source>
</evidence>
<dbReference type="GO" id="GO:0016757">
    <property type="term" value="F:glycosyltransferase activity"/>
    <property type="evidence" value="ECO:0007669"/>
    <property type="project" value="UniProtKB-KW"/>
</dbReference>
<feature type="domain" description="Glycosyltransferase subfamily 4-like N-terminal" evidence="4">
    <location>
        <begin position="6"/>
        <end position="162"/>
    </location>
</feature>
<keyword evidence="2" id="KW-0808">Transferase</keyword>
<evidence type="ECO:0000259" key="3">
    <source>
        <dbReference type="Pfam" id="PF00534"/>
    </source>
</evidence>
<reference evidence="5 6" key="1">
    <citation type="journal article" date="2016" name="Front. Microbiol.">
        <title>Genomic Resource of Rice Seed Associated Bacteria.</title>
        <authorList>
            <person name="Midha S."/>
            <person name="Bansal K."/>
            <person name="Sharma S."/>
            <person name="Kumar N."/>
            <person name="Patil P.P."/>
            <person name="Chaudhry V."/>
            <person name="Patil P.B."/>
        </authorList>
    </citation>
    <scope>NUCLEOTIDE SEQUENCE [LARGE SCALE GENOMIC DNA]</scope>
    <source>
        <strain evidence="5 6">NS220</strain>
    </source>
</reference>
<dbReference type="EMBL" id="LDRT01000103">
    <property type="protein sequence ID" value="KTR92977.1"/>
    <property type="molecule type" value="Genomic_DNA"/>
</dbReference>
<dbReference type="SUPFAM" id="SSF53756">
    <property type="entry name" value="UDP-Glycosyltransferase/glycogen phosphorylase"/>
    <property type="match status" value="1"/>
</dbReference>
<gene>
    <name evidence="5" type="ORF">NS220_13785</name>
</gene>
<organism evidence="5 6">
    <name type="scientific">Microbacterium testaceum</name>
    <name type="common">Aureobacterium testaceum</name>
    <name type="synonym">Brevibacterium testaceum</name>
    <dbReference type="NCBI Taxonomy" id="2033"/>
    <lineage>
        <taxon>Bacteria</taxon>
        <taxon>Bacillati</taxon>
        <taxon>Actinomycetota</taxon>
        <taxon>Actinomycetes</taxon>
        <taxon>Micrococcales</taxon>
        <taxon>Microbacteriaceae</taxon>
        <taxon>Microbacterium</taxon>
    </lineage>
</organism>
<dbReference type="InterPro" id="IPR028098">
    <property type="entry name" value="Glyco_trans_4-like_N"/>
</dbReference>
<comment type="caution">
    <text evidence="5">The sequence shown here is derived from an EMBL/GenBank/DDBJ whole genome shotgun (WGS) entry which is preliminary data.</text>
</comment>
<evidence type="ECO:0000256" key="2">
    <source>
        <dbReference type="ARBA" id="ARBA00022679"/>
    </source>
</evidence>
<evidence type="ECO:0000256" key="1">
    <source>
        <dbReference type="ARBA" id="ARBA00022676"/>
    </source>
</evidence>
<feature type="domain" description="Glycosyl transferase family 1" evidence="3">
    <location>
        <begin position="177"/>
        <end position="330"/>
    </location>
</feature>
<evidence type="ECO:0000259" key="4">
    <source>
        <dbReference type="Pfam" id="PF13439"/>
    </source>
</evidence>
<dbReference type="PANTHER" id="PTHR46401:SF2">
    <property type="entry name" value="GLYCOSYLTRANSFERASE WBBK-RELATED"/>
    <property type="match status" value="1"/>
</dbReference>
<dbReference type="Proteomes" id="UP000075025">
    <property type="component" value="Unassembled WGS sequence"/>
</dbReference>
<dbReference type="Pfam" id="PF00534">
    <property type="entry name" value="Glycos_transf_1"/>
    <property type="match status" value="1"/>
</dbReference>
<dbReference type="Gene3D" id="3.40.50.2000">
    <property type="entry name" value="Glycogen Phosphorylase B"/>
    <property type="match status" value="2"/>
</dbReference>
<keyword evidence="1" id="KW-0328">Glycosyltransferase</keyword>
<accession>A0A147EUY3</accession>
<dbReference type="PATRIC" id="fig|2033.6.peg.148"/>